<protein>
    <recommendedName>
        <fullName evidence="3">N-acetylmuramoyl-L-alanine amidase</fullName>
        <ecNumber evidence="3">3.5.1.28</ecNumber>
    </recommendedName>
</protein>
<comment type="similarity">
    <text evidence="2">Belongs to the N-acetylmuramoyl-L-alanine amidase 2 family.</text>
</comment>
<organism evidence="7 8">
    <name type="scientific">Oceanisphaera profunda</name>
    <dbReference type="NCBI Taxonomy" id="1416627"/>
    <lineage>
        <taxon>Bacteria</taxon>
        <taxon>Pseudomonadati</taxon>
        <taxon>Pseudomonadota</taxon>
        <taxon>Gammaproteobacteria</taxon>
        <taxon>Aeromonadales</taxon>
        <taxon>Aeromonadaceae</taxon>
        <taxon>Oceanisphaera</taxon>
    </lineage>
</organism>
<proteinExistence type="inferred from homology"/>
<evidence type="ECO:0000313" key="7">
    <source>
        <dbReference type="EMBL" id="ART83852.1"/>
    </source>
</evidence>
<dbReference type="Proteomes" id="UP000243937">
    <property type="component" value="Chromosome"/>
</dbReference>
<evidence type="ECO:0000256" key="1">
    <source>
        <dbReference type="ARBA" id="ARBA00001561"/>
    </source>
</evidence>
<dbReference type="PANTHER" id="PTHR30417">
    <property type="entry name" value="N-ACETYLMURAMOYL-L-ALANINE AMIDASE AMID"/>
    <property type="match status" value="1"/>
</dbReference>
<accession>A0A1Y0D8H3</accession>
<dbReference type="PROSITE" id="PS51257">
    <property type="entry name" value="PROKAR_LIPOPROTEIN"/>
    <property type="match status" value="1"/>
</dbReference>
<keyword evidence="8" id="KW-1185">Reference proteome</keyword>
<dbReference type="AlphaFoldDB" id="A0A1Y0D8H3"/>
<dbReference type="Pfam" id="PF01510">
    <property type="entry name" value="Amidase_2"/>
    <property type="match status" value="1"/>
</dbReference>
<dbReference type="InterPro" id="IPR036365">
    <property type="entry name" value="PGBD-like_sf"/>
</dbReference>
<dbReference type="FunFam" id="3.40.80.10:FF:000003">
    <property type="entry name" value="N-acetylmuramoyl-L-alanine amidase"/>
    <property type="match status" value="1"/>
</dbReference>
<dbReference type="SUPFAM" id="SSF47090">
    <property type="entry name" value="PGBD-like"/>
    <property type="match status" value="1"/>
</dbReference>
<reference evidence="7 8" key="1">
    <citation type="journal article" date="2014" name="Int. J. Syst. Evol. Microbiol.">
        <title>Oceanisphaera profunda sp. nov., a marine bacterium isolated from deep-sea sediment, and emended description of the genus Oceanisphaera.</title>
        <authorList>
            <person name="Xu Z."/>
            <person name="Zhang X.Y."/>
            <person name="Su H.N."/>
            <person name="Yu Z.C."/>
            <person name="Liu C."/>
            <person name="Li H."/>
            <person name="Chen X.L."/>
            <person name="Song X.Y."/>
            <person name="Xie B.B."/>
            <person name="Qin Q.L."/>
            <person name="Zhou B.C."/>
            <person name="Shi M."/>
            <person name="Huang Y."/>
            <person name="Zhang Y.Z."/>
        </authorList>
    </citation>
    <scope>NUCLEOTIDE SEQUENCE [LARGE SCALE GENOMIC DNA]</scope>
    <source>
        <strain evidence="7 8">SM1222</strain>
    </source>
</reference>
<dbReference type="KEGG" id="opf:CBP31_15415"/>
<dbReference type="SMART" id="SM00644">
    <property type="entry name" value="Ami_2"/>
    <property type="match status" value="1"/>
</dbReference>
<dbReference type="GO" id="GO:0009254">
    <property type="term" value="P:peptidoglycan turnover"/>
    <property type="evidence" value="ECO:0007669"/>
    <property type="project" value="TreeGrafter"/>
</dbReference>
<sequence>MKFRGYIWLFLLLLTGCSGLKFDDSYQSVSQDSRVRFIVLHYTASPLPRSLEVLTQGKVSSHYLIAEHTIANQAPTIYRLVDENKRAWHAGDSQWQGRTWLNASSIGIEMVHRGFTVNSQGHKVWLPWSEPQIDALIVLLTDIMQRHGLSAGSIVGHSDIAPQRKLDPGPLFPWHRLAKAGLIHWPEPQLVAKYQETFTAQRPSVAWFQTQLAQIGYAVPQHAKLDQATRNVLAAFQMKYRPQRFDGEPDAETAALLLALNEIGP</sequence>
<dbReference type="InterPro" id="IPR002502">
    <property type="entry name" value="Amidase_domain"/>
</dbReference>
<evidence type="ECO:0000259" key="6">
    <source>
        <dbReference type="SMART" id="SM00644"/>
    </source>
</evidence>
<dbReference type="Gene3D" id="1.10.101.10">
    <property type="entry name" value="PGBD-like superfamily/PGBD"/>
    <property type="match status" value="1"/>
</dbReference>
<dbReference type="EMBL" id="CP021377">
    <property type="protein sequence ID" value="ART83852.1"/>
    <property type="molecule type" value="Genomic_DNA"/>
</dbReference>
<dbReference type="InterPro" id="IPR051206">
    <property type="entry name" value="NAMLAA_amidase_2"/>
</dbReference>
<keyword evidence="4" id="KW-0378">Hydrolase</keyword>
<evidence type="ECO:0000256" key="2">
    <source>
        <dbReference type="ARBA" id="ARBA00007553"/>
    </source>
</evidence>
<comment type="catalytic activity">
    <reaction evidence="1">
        <text>Hydrolyzes the link between N-acetylmuramoyl residues and L-amino acid residues in certain cell-wall glycopeptides.</text>
        <dbReference type="EC" id="3.5.1.28"/>
    </reaction>
</comment>
<dbReference type="RefSeq" id="WP_087038529.1">
    <property type="nucleotide sequence ID" value="NZ_CP021377.1"/>
</dbReference>
<feature type="domain" description="N-acetylmuramoyl-L-alanine amidase" evidence="6">
    <location>
        <begin position="23"/>
        <end position="169"/>
    </location>
</feature>
<keyword evidence="5" id="KW-0961">Cell wall biogenesis/degradation</keyword>
<dbReference type="OrthoDB" id="9794842at2"/>
<dbReference type="Pfam" id="PF01471">
    <property type="entry name" value="PG_binding_1"/>
    <property type="match status" value="1"/>
</dbReference>
<evidence type="ECO:0000256" key="3">
    <source>
        <dbReference type="ARBA" id="ARBA00011901"/>
    </source>
</evidence>
<dbReference type="PANTHER" id="PTHR30417:SF1">
    <property type="entry name" value="N-ACETYLMURAMOYL-L-ALANINE AMIDASE AMID"/>
    <property type="match status" value="1"/>
</dbReference>
<dbReference type="InterPro" id="IPR036505">
    <property type="entry name" value="Amidase/PGRP_sf"/>
</dbReference>
<dbReference type="GO" id="GO:0019867">
    <property type="term" value="C:outer membrane"/>
    <property type="evidence" value="ECO:0007669"/>
    <property type="project" value="TreeGrafter"/>
</dbReference>
<gene>
    <name evidence="7" type="ORF">CBP31_15415</name>
</gene>
<name>A0A1Y0D8H3_9GAMM</name>
<evidence type="ECO:0000256" key="4">
    <source>
        <dbReference type="ARBA" id="ARBA00022801"/>
    </source>
</evidence>
<dbReference type="SUPFAM" id="SSF55846">
    <property type="entry name" value="N-acetylmuramoyl-L-alanine amidase-like"/>
    <property type="match status" value="1"/>
</dbReference>
<dbReference type="CDD" id="cd06583">
    <property type="entry name" value="PGRP"/>
    <property type="match status" value="1"/>
</dbReference>
<evidence type="ECO:0000256" key="5">
    <source>
        <dbReference type="ARBA" id="ARBA00023316"/>
    </source>
</evidence>
<evidence type="ECO:0000313" key="8">
    <source>
        <dbReference type="Proteomes" id="UP000243937"/>
    </source>
</evidence>
<dbReference type="EC" id="3.5.1.28" evidence="3"/>
<dbReference type="InterPro" id="IPR002477">
    <property type="entry name" value="Peptidoglycan-bd-like"/>
</dbReference>
<dbReference type="GO" id="GO:0071555">
    <property type="term" value="P:cell wall organization"/>
    <property type="evidence" value="ECO:0007669"/>
    <property type="project" value="UniProtKB-KW"/>
</dbReference>
<dbReference type="InterPro" id="IPR036366">
    <property type="entry name" value="PGBDSf"/>
</dbReference>
<dbReference type="GO" id="GO:0009253">
    <property type="term" value="P:peptidoglycan catabolic process"/>
    <property type="evidence" value="ECO:0007669"/>
    <property type="project" value="InterPro"/>
</dbReference>
<dbReference type="GO" id="GO:0008745">
    <property type="term" value="F:N-acetylmuramoyl-L-alanine amidase activity"/>
    <property type="evidence" value="ECO:0007669"/>
    <property type="project" value="UniProtKB-EC"/>
</dbReference>
<dbReference type="Gene3D" id="3.40.80.10">
    <property type="entry name" value="Peptidoglycan recognition protein-like"/>
    <property type="match status" value="1"/>
</dbReference>